<dbReference type="AlphaFoldDB" id="X1FDU5"/>
<dbReference type="GO" id="GO:0016984">
    <property type="term" value="F:ribulose-bisphosphate carboxylase activity"/>
    <property type="evidence" value="ECO:0007669"/>
    <property type="project" value="InterPro"/>
</dbReference>
<dbReference type="InterPro" id="IPR033966">
    <property type="entry name" value="RuBisCO"/>
</dbReference>
<name>X1FDU5_9ZZZZ</name>
<sequence>APYGKAEILDERYEQNLKALRYPFQHILPTLPMPSGGITQGMVEKTMKEAGTDILIGSGGGIHSHPDGPISGAKAFRQAIHAVMQGISVKEYAKEHKELGVALGVWGTGKTALIE</sequence>
<evidence type="ECO:0000259" key="1">
    <source>
        <dbReference type="Pfam" id="PF00016"/>
    </source>
</evidence>
<dbReference type="PANTHER" id="PTHR42704:SF17">
    <property type="entry name" value="RIBULOSE BISPHOSPHATE CARBOXYLASE LARGE CHAIN"/>
    <property type="match status" value="1"/>
</dbReference>
<proteinExistence type="predicted"/>
<feature type="non-terminal residue" evidence="2">
    <location>
        <position position="1"/>
    </location>
</feature>
<dbReference type="GO" id="GO:0000287">
    <property type="term" value="F:magnesium ion binding"/>
    <property type="evidence" value="ECO:0007669"/>
    <property type="project" value="InterPro"/>
</dbReference>
<reference evidence="2" key="1">
    <citation type="journal article" date="2014" name="Front. Microbiol.">
        <title>High frequency of phylogenetically diverse reductive dehalogenase-homologous genes in deep subseafloor sedimentary metagenomes.</title>
        <authorList>
            <person name="Kawai M."/>
            <person name="Futagami T."/>
            <person name="Toyoda A."/>
            <person name="Takaki Y."/>
            <person name="Nishi S."/>
            <person name="Hori S."/>
            <person name="Arai W."/>
            <person name="Tsubouchi T."/>
            <person name="Morono Y."/>
            <person name="Uchiyama I."/>
            <person name="Ito T."/>
            <person name="Fujiyama A."/>
            <person name="Inagaki F."/>
            <person name="Takami H."/>
        </authorList>
    </citation>
    <scope>NUCLEOTIDE SEQUENCE</scope>
    <source>
        <strain evidence="2">Expedition CK06-06</strain>
    </source>
</reference>
<dbReference type="Gene3D" id="3.20.20.110">
    <property type="entry name" value="Ribulose bisphosphate carboxylase, large subunit, C-terminal domain"/>
    <property type="match status" value="1"/>
</dbReference>
<evidence type="ECO:0000313" key="2">
    <source>
        <dbReference type="EMBL" id="GAH18923.1"/>
    </source>
</evidence>
<feature type="domain" description="Ribulose bisphosphate carboxylase large subunit C-terminal" evidence="1">
    <location>
        <begin position="23"/>
        <end position="106"/>
    </location>
</feature>
<dbReference type="Pfam" id="PF00016">
    <property type="entry name" value="RuBisCO_large"/>
    <property type="match status" value="1"/>
</dbReference>
<gene>
    <name evidence="2" type="ORF">S03H2_08594</name>
</gene>
<protein>
    <recommendedName>
        <fullName evidence="1">Ribulose bisphosphate carboxylase large subunit C-terminal domain-containing protein</fullName>
    </recommendedName>
</protein>
<dbReference type="InterPro" id="IPR000685">
    <property type="entry name" value="RuBisCO_lsu_C"/>
</dbReference>
<dbReference type="InterPro" id="IPR036376">
    <property type="entry name" value="RuBisCO_lsu_C_sf"/>
</dbReference>
<dbReference type="SUPFAM" id="SSF51649">
    <property type="entry name" value="RuBisCo, C-terminal domain"/>
    <property type="match status" value="1"/>
</dbReference>
<organism evidence="2">
    <name type="scientific">marine sediment metagenome</name>
    <dbReference type="NCBI Taxonomy" id="412755"/>
    <lineage>
        <taxon>unclassified sequences</taxon>
        <taxon>metagenomes</taxon>
        <taxon>ecological metagenomes</taxon>
    </lineage>
</organism>
<dbReference type="PANTHER" id="PTHR42704">
    <property type="entry name" value="RIBULOSE BISPHOSPHATE CARBOXYLASE"/>
    <property type="match status" value="1"/>
</dbReference>
<accession>X1FDU5</accession>
<comment type="caution">
    <text evidence="2">The sequence shown here is derived from an EMBL/GenBank/DDBJ whole genome shotgun (WGS) entry which is preliminary data.</text>
</comment>
<dbReference type="EMBL" id="BARU01004202">
    <property type="protein sequence ID" value="GAH18923.1"/>
    <property type="molecule type" value="Genomic_DNA"/>
</dbReference>